<protein>
    <submittedName>
        <fullName evidence="1">Uncharacterized protein</fullName>
    </submittedName>
</protein>
<comment type="caution">
    <text evidence="1">The sequence shown here is derived from an EMBL/GenBank/DDBJ whole genome shotgun (WGS) entry which is preliminary data.</text>
</comment>
<dbReference type="EMBL" id="LAZR01015701">
    <property type="protein sequence ID" value="KKM07763.1"/>
    <property type="molecule type" value="Genomic_DNA"/>
</dbReference>
<dbReference type="AlphaFoldDB" id="A0A0F9K9F0"/>
<reference evidence="1" key="1">
    <citation type="journal article" date="2015" name="Nature">
        <title>Complex archaea that bridge the gap between prokaryotes and eukaryotes.</title>
        <authorList>
            <person name="Spang A."/>
            <person name="Saw J.H."/>
            <person name="Jorgensen S.L."/>
            <person name="Zaremba-Niedzwiedzka K."/>
            <person name="Martijn J."/>
            <person name="Lind A.E."/>
            <person name="van Eijk R."/>
            <person name="Schleper C."/>
            <person name="Guy L."/>
            <person name="Ettema T.J."/>
        </authorList>
    </citation>
    <scope>NUCLEOTIDE SEQUENCE</scope>
</reference>
<evidence type="ECO:0000313" key="1">
    <source>
        <dbReference type="EMBL" id="KKM07763.1"/>
    </source>
</evidence>
<proteinExistence type="predicted"/>
<organism evidence="1">
    <name type="scientific">marine sediment metagenome</name>
    <dbReference type="NCBI Taxonomy" id="412755"/>
    <lineage>
        <taxon>unclassified sequences</taxon>
        <taxon>metagenomes</taxon>
        <taxon>ecological metagenomes</taxon>
    </lineage>
</organism>
<accession>A0A0F9K9F0</accession>
<name>A0A0F9K9F0_9ZZZZ</name>
<gene>
    <name evidence="1" type="ORF">LCGC14_1730620</name>
</gene>
<sequence length="116" mass="13049">MPPIVETVDAPQVAPATFPKWYTEAPVDNPYHGVLIDEVRTGLLDYPHPHHIEKLEPGCVTIRLGSQNYLESVVSHLYKKGFQLSSNKTPEEFLVYKESVKNLDSLSSGFVVFGHR</sequence>